<dbReference type="PANTHER" id="PTHR43736:SF1">
    <property type="entry name" value="DIHYDRONEOPTERIN TRIPHOSPHATE DIPHOSPHATASE"/>
    <property type="match status" value="1"/>
</dbReference>
<dbReference type="SUPFAM" id="SSF55811">
    <property type="entry name" value="Nudix"/>
    <property type="match status" value="1"/>
</dbReference>
<evidence type="ECO:0000259" key="4">
    <source>
        <dbReference type="PROSITE" id="PS51462"/>
    </source>
</evidence>
<keyword evidence="2 3" id="KW-0378">Hydrolase</keyword>
<comment type="similarity">
    <text evidence="1 3">Belongs to the Nudix hydrolase family.</text>
</comment>
<dbReference type="Proteomes" id="UP000252118">
    <property type="component" value="Unassembled WGS sequence"/>
</dbReference>
<evidence type="ECO:0000313" key="6">
    <source>
        <dbReference type="Proteomes" id="UP000252118"/>
    </source>
</evidence>
<proteinExistence type="inferred from homology"/>
<dbReference type="AlphaFoldDB" id="A0A366E6Z8"/>
<dbReference type="PROSITE" id="PS00893">
    <property type="entry name" value="NUDIX_BOX"/>
    <property type="match status" value="1"/>
</dbReference>
<dbReference type="RefSeq" id="WP_113971586.1">
    <property type="nucleotide sequence ID" value="NZ_QNRJ01000041.1"/>
</dbReference>
<dbReference type="InterPro" id="IPR020476">
    <property type="entry name" value="Nudix_hydrolase"/>
</dbReference>
<reference evidence="5 6" key="1">
    <citation type="submission" date="2018-06" db="EMBL/GenBank/DDBJ databases">
        <title>Freshwater and sediment microbial communities from various areas in North America, analyzing microbe dynamics in response to fracking.</title>
        <authorList>
            <person name="Lamendella R."/>
        </authorList>
    </citation>
    <scope>NUCLEOTIDE SEQUENCE [LARGE SCALE GENOMIC DNA]</scope>
    <source>
        <strain evidence="5 6">97B</strain>
    </source>
</reference>
<dbReference type="OrthoDB" id="9816289at2"/>
<dbReference type="EMBL" id="QNRJ01000041">
    <property type="protein sequence ID" value="RBO98153.1"/>
    <property type="molecule type" value="Genomic_DNA"/>
</dbReference>
<dbReference type="InterPro" id="IPR015797">
    <property type="entry name" value="NUDIX_hydrolase-like_dom_sf"/>
</dbReference>
<organism evidence="5 6">
    <name type="scientific">Rossellomorea aquimaris</name>
    <dbReference type="NCBI Taxonomy" id="189382"/>
    <lineage>
        <taxon>Bacteria</taxon>
        <taxon>Bacillati</taxon>
        <taxon>Bacillota</taxon>
        <taxon>Bacilli</taxon>
        <taxon>Bacillales</taxon>
        <taxon>Bacillaceae</taxon>
        <taxon>Rossellomorea</taxon>
    </lineage>
</organism>
<gene>
    <name evidence="5" type="ORF">DET59_1412</name>
</gene>
<dbReference type="Pfam" id="PF00293">
    <property type="entry name" value="NUDIX"/>
    <property type="match status" value="1"/>
</dbReference>
<accession>A0A366E6Z8</accession>
<dbReference type="InterPro" id="IPR000086">
    <property type="entry name" value="NUDIX_hydrolase_dom"/>
</dbReference>
<comment type="caution">
    <text evidence="5">The sequence shown here is derived from an EMBL/GenBank/DDBJ whole genome shotgun (WGS) entry which is preliminary data.</text>
</comment>
<evidence type="ECO:0000256" key="1">
    <source>
        <dbReference type="ARBA" id="ARBA00005582"/>
    </source>
</evidence>
<dbReference type="InterPro" id="IPR020084">
    <property type="entry name" value="NUDIX_hydrolase_CS"/>
</dbReference>
<sequence>MTMPRHSLSAGAVVLNDEGKILLIKGPRRGWEFPGGVIELGETIEDGITREVKEESGIDIDVIRFCGIYQNIQANVCATCWLAKATGGKPQTSSESLEVGFFTLEEVLNMVTWSNFRERIVKILNEEEQPFYVPF</sequence>
<feature type="domain" description="Nudix hydrolase" evidence="4">
    <location>
        <begin position="5"/>
        <end position="124"/>
    </location>
</feature>
<evidence type="ECO:0000256" key="3">
    <source>
        <dbReference type="RuleBase" id="RU003476"/>
    </source>
</evidence>
<evidence type="ECO:0000256" key="2">
    <source>
        <dbReference type="ARBA" id="ARBA00022801"/>
    </source>
</evidence>
<name>A0A366E6Z8_9BACI</name>
<dbReference type="PROSITE" id="PS51462">
    <property type="entry name" value="NUDIX"/>
    <property type="match status" value="1"/>
</dbReference>
<dbReference type="Gene3D" id="3.90.79.10">
    <property type="entry name" value="Nucleoside Triphosphate Pyrophosphohydrolase"/>
    <property type="match status" value="1"/>
</dbReference>
<dbReference type="PANTHER" id="PTHR43736">
    <property type="entry name" value="ADP-RIBOSE PYROPHOSPHATASE"/>
    <property type="match status" value="1"/>
</dbReference>
<protein>
    <submittedName>
        <fullName evidence="5">ADP-ribose pyrophosphatase YjhB (NUDIX family)</fullName>
    </submittedName>
</protein>
<dbReference type="CDD" id="cd02883">
    <property type="entry name" value="NUDIX_Hydrolase"/>
    <property type="match status" value="1"/>
</dbReference>
<evidence type="ECO:0000313" key="5">
    <source>
        <dbReference type="EMBL" id="RBO98153.1"/>
    </source>
</evidence>
<dbReference type="GO" id="GO:0016787">
    <property type="term" value="F:hydrolase activity"/>
    <property type="evidence" value="ECO:0007669"/>
    <property type="project" value="UniProtKB-KW"/>
</dbReference>
<dbReference type="PRINTS" id="PR00502">
    <property type="entry name" value="NUDIXFAMILY"/>
</dbReference>